<keyword evidence="3" id="KW-1003">Cell membrane</keyword>
<comment type="subcellular location">
    <subcellularLocation>
        <location evidence="1">Cell inner membrane</location>
        <topology evidence="1">Multi-pass membrane protein</topology>
    </subcellularLocation>
</comment>
<name>A0A161JMW7_9CHLR</name>
<keyword evidence="7 9" id="KW-0472">Membrane</keyword>
<evidence type="ECO:0000256" key="2">
    <source>
        <dbReference type="ARBA" id="ARBA00022448"/>
    </source>
</evidence>
<gene>
    <name evidence="10" type="ORF">CFX0092_B0619</name>
</gene>
<evidence type="ECO:0000256" key="1">
    <source>
        <dbReference type="ARBA" id="ARBA00004429"/>
    </source>
</evidence>
<feature type="transmembrane region" description="Helical" evidence="9">
    <location>
        <begin position="165"/>
        <end position="185"/>
    </location>
</feature>
<reference evidence="10" key="1">
    <citation type="submission" date="2016-01" db="EMBL/GenBank/DDBJ databases">
        <authorList>
            <person name="Mcilroy J.S."/>
            <person name="Karst M S."/>
            <person name="Albertsen M."/>
        </authorList>
    </citation>
    <scope>NUCLEOTIDE SEQUENCE</scope>
    <source>
        <strain evidence="10">Cfx-K</strain>
    </source>
</reference>
<dbReference type="EMBL" id="LN890656">
    <property type="protein sequence ID" value="CUS06153.1"/>
    <property type="molecule type" value="Genomic_DNA"/>
</dbReference>
<evidence type="ECO:0000256" key="3">
    <source>
        <dbReference type="ARBA" id="ARBA00022475"/>
    </source>
</evidence>
<dbReference type="OrthoDB" id="9814020at2"/>
<evidence type="ECO:0000256" key="4">
    <source>
        <dbReference type="ARBA" id="ARBA00022519"/>
    </source>
</evidence>
<dbReference type="KEGG" id="pbf:CFX0092_B0619"/>
<evidence type="ECO:0000256" key="8">
    <source>
        <dbReference type="ARBA" id="ARBA00035655"/>
    </source>
</evidence>
<dbReference type="PANTHER" id="PTHR30574:SF1">
    <property type="entry name" value="SULPHUR TRANSPORT DOMAIN-CONTAINING PROTEIN"/>
    <property type="match status" value="1"/>
</dbReference>
<accession>A0A161JMW7</accession>
<evidence type="ECO:0000256" key="5">
    <source>
        <dbReference type="ARBA" id="ARBA00022692"/>
    </source>
</evidence>
<organism evidence="10 11">
    <name type="scientific">Candidatus Promineifilum breve</name>
    <dbReference type="NCBI Taxonomy" id="1806508"/>
    <lineage>
        <taxon>Bacteria</taxon>
        <taxon>Bacillati</taxon>
        <taxon>Chloroflexota</taxon>
        <taxon>Ardenticatenia</taxon>
        <taxon>Candidatus Promineifilales</taxon>
        <taxon>Candidatus Promineifilaceae</taxon>
        <taxon>Candidatus Promineifilum</taxon>
    </lineage>
</organism>
<keyword evidence="11" id="KW-1185">Reference proteome</keyword>
<dbReference type="RefSeq" id="WP_095045469.1">
    <property type="nucleotide sequence ID" value="NZ_LN890656.1"/>
</dbReference>
<proteinExistence type="inferred from homology"/>
<feature type="transmembrane region" description="Helical" evidence="9">
    <location>
        <begin position="129"/>
        <end position="145"/>
    </location>
</feature>
<dbReference type="InterPro" id="IPR007272">
    <property type="entry name" value="Sulf_transp_TsuA/YedE"/>
</dbReference>
<dbReference type="PANTHER" id="PTHR30574">
    <property type="entry name" value="INNER MEMBRANE PROTEIN YEDE"/>
    <property type="match status" value="1"/>
</dbReference>
<keyword evidence="4" id="KW-0997">Cell inner membrane</keyword>
<dbReference type="Proteomes" id="UP000215027">
    <property type="component" value="Chromosome II"/>
</dbReference>
<comment type="similarity">
    <text evidence="8">Belongs to the TsuA/YedE (TC 9.B.102) family.</text>
</comment>
<dbReference type="AlphaFoldDB" id="A0A161JMW7"/>
<evidence type="ECO:0000313" key="11">
    <source>
        <dbReference type="Proteomes" id="UP000215027"/>
    </source>
</evidence>
<feature type="transmembrane region" description="Helical" evidence="9">
    <location>
        <begin position="30"/>
        <end position="51"/>
    </location>
</feature>
<feature type="transmembrane region" description="Helical" evidence="9">
    <location>
        <begin position="90"/>
        <end position="108"/>
    </location>
</feature>
<evidence type="ECO:0000256" key="7">
    <source>
        <dbReference type="ARBA" id="ARBA00023136"/>
    </source>
</evidence>
<keyword evidence="6 9" id="KW-1133">Transmembrane helix</keyword>
<keyword evidence="2" id="KW-0813">Transport</keyword>
<keyword evidence="5 9" id="KW-0812">Transmembrane</keyword>
<dbReference type="Pfam" id="PF04143">
    <property type="entry name" value="Sulf_transp"/>
    <property type="match status" value="1"/>
</dbReference>
<evidence type="ECO:0000313" key="10">
    <source>
        <dbReference type="EMBL" id="CUS06153.1"/>
    </source>
</evidence>
<sequence length="190" mass="20427">MTTIATPQLDEARAEQTAVRPVARPYAHPYLGGMILGLVLFATFFLTGNGLGASGGMNRLVVWLEDLFASGHVDRTAYLTSMAGGETNPFDSWVVFVFFGLFIGGALSGRVFGRSRFETMRGPHTPVRVRWLFAFLGGAIMGYGARMARGCTSGQALSGGAVLSVGSWAFMFAVFAGGYAVAYFVRKLWN</sequence>
<evidence type="ECO:0000256" key="6">
    <source>
        <dbReference type="ARBA" id="ARBA00022989"/>
    </source>
</evidence>
<evidence type="ECO:0000256" key="9">
    <source>
        <dbReference type="SAM" id="Phobius"/>
    </source>
</evidence>
<protein>
    <submittedName>
        <fullName evidence="10">Uncharacterized protein</fullName>
    </submittedName>
</protein>
<dbReference type="GO" id="GO:0005886">
    <property type="term" value="C:plasma membrane"/>
    <property type="evidence" value="ECO:0007669"/>
    <property type="project" value="UniProtKB-SubCell"/>
</dbReference>